<feature type="region of interest" description="Disordered" evidence="2">
    <location>
        <begin position="373"/>
        <end position="420"/>
    </location>
</feature>
<dbReference type="Proteomes" id="UP001165060">
    <property type="component" value="Unassembled WGS sequence"/>
</dbReference>
<evidence type="ECO:0000313" key="5">
    <source>
        <dbReference type="Proteomes" id="UP001165060"/>
    </source>
</evidence>
<dbReference type="EMBL" id="BRYB01000607">
    <property type="protein sequence ID" value="GMI33875.1"/>
    <property type="molecule type" value="Genomic_DNA"/>
</dbReference>
<dbReference type="Pfam" id="PF03009">
    <property type="entry name" value="GDPD"/>
    <property type="match status" value="1"/>
</dbReference>
<feature type="domain" description="GP-PDE" evidence="3">
    <location>
        <begin position="7"/>
        <end position="355"/>
    </location>
</feature>
<evidence type="ECO:0000259" key="3">
    <source>
        <dbReference type="PROSITE" id="PS51704"/>
    </source>
</evidence>
<sequence>MRMAPSHPFSRHRGLGRSYRDDVLDQAEIRENTLLSFSEAGKAGAEYVELDVMLTKDRVPVIFHDFVVGIHGANHTQNKQAMAIHIKDLTLHQLKTLYTTGTDSREYLSGNTGASGQRRMSSTASMNRLGLKKPSFADLRQVMDNNPRKTASVSTEVKKSHHTLDVPTLKELLTELPLWLGLNIEIKYPVTAELEWLRNAPEMDINAYLDDILQVLFEHVGRRRIVLSCFHPDICSALHMKQARFPVCLLSGDDPAVMTDHRCCSLEAAVSFAESEGLLGIVANSSTLFVDSEGQPTKDKKAMIGEAAVQRCHDKGVLCWTWGDDNTVPDLVELQRKWKVDGVICDNVSKLSRKEKKGESMFSKEFSEKLRSHSEDAVDKVGSGGGFVWPSPSRRKSTSAKSVQREKGARAGGGQEDDWHLIKIDEGEGAAPTGEKGGRAGGGRLAMMVAASLMLLGLARRKRWL</sequence>
<dbReference type="CDD" id="cd08572">
    <property type="entry name" value="GDPD_GDE5_like"/>
    <property type="match status" value="1"/>
</dbReference>
<evidence type="ECO:0000313" key="4">
    <source>
        <dbReference type="EMBL" id="GMI33875.1"/>
    </source>
</evidence>
<keyword evidence="5" id="KW-1185">Reference proteome</keyword>
<dbReference type="PROSITE" id="PS51704">
    <property type="entry name" value="GP_PDE"/>
    <property type="match status" value="1"/>
</dbReference>
<dbReference type="InterPro" id="IPR051578">
    <property type="entry name" value="GDPD"/>
</dbReference>
<dbReference type="SUPFAM" id="SSF51695">
    <property type="entry name" value="PLC-like phosphodiesterases"/>
    <property type="match status" value="1"/>
</dbReference>
<name>A0ABQ6MVT5_9STRA</name>
<keyword evidence="1" id="KW-0378">Hydrolase</keyword>
<reference evidence="4 5" key="1">
    <citation type="journal article" date="2023" name="Commun. Biol.">
        <title>Genome analysis of Parmales, the sister group of diatoms, reveals the evolutionary specialization of diatoms from phago-mixotrophs to photoautotrophs.</title>
        <authorList>
            <person name="Ban H."/>
            <person name="Sato S."/>
            <person name="Yoshikawa S."/>
            <person name="Yamada K."/>
            <person name="Nakamura Y."/>
            <person name="Ichinomiya M."/>
            <person name="Sato N."/>
            <person name="Blanc-Mathieu R."/>
            <person name="Endo H."/>
            <person name="Kuwata A."/>
            <person name="Ogata H."/>
        </authorList>
    </citation>
    <scope>NUCLEOTIDE SEQUENCE [LARGE SCALE GENOMIC DNA]</scope>
</reference>
<comment type="caution">
    <text evidence="4">The sequence shown here is derived from an EMBL/GenBank/DDBJ whole genome shotgun (WGS) entry which is preliminary data.</text>
</comment>
<accession>A0ABQ6MVT5</accession>
<dbReference type="PANTHER" id="PTHR22958">
    <property type="entry name" value="GLYCEROPHOSPHORYL DIESTER PHOSPHODIESTERASE"/>
    <property type="match status" value="1"/>
</dbReference>
<dbReference type="InterPro" id="IPR030395">
    <property type="entry name" value="GP_PDE_dom"/>
</dbReference>
<gene>
    <name evidence="4" type="ORF">TeGR_g7465</name>
</gene>
<evidence type="ECO:0000256" key="2">
    <source>
        <dbReference type="SAM" id="MobiDB-lite"/>
    </source>
</evidence>
<dbReference type="Gene3D" id="3.20.20.190">
    <property type="entry name" value="Phosphatidylinositol (PI) phosphodiesterase"/>
    <property type="match status" value="1"/>
</dbReference>
<evidence type="ECO:0000256" key="1">
    <source>
        <dbReference type="ARBA" id="ARBA00022801"/>
    </source>
</evidence>
<dbReference type="PANTHER" id="PTHR22958:SF1">
    <property type="entry name" value="GLYCEROPHOSPHOCHOLINE PHOSPHODIESTERASE GPCPD1"/>
    <property type="match status" value="1"/>
</dbReference>
<dbReference type="InterPro" id="IPR017946">
    <property type="entry name" value="PLC-like_Pdiesterase_TIM-brl"/>
</dbReference>
<organism evidence="4 5">
    <name type="scientific">Tetraparma gracilis</name>
    <dbReference type="NCBI Taxonomy" id="2962635"/>
    <lineage>
        <taxon>Eukaryota</taxon>
        <taxon>Sar</taxon>
        <taxon>Stramenopiles</taxon>
        <taxon>Ochrophyta</taxon>
        <taxon>Bolidophyceae</taxon>
        <taxon>Parmales</taxon>
        <taxon>Triparmaceae</taxon>
        <taxon>Tetraparma</taxon>
    </lineage>
</organism>
<protein>
    <recommendedName>
        <fullName evidence="3">GP-PDE domain-containing protein</fullName>
    </recommendedName>
</protein>
<proteinExistence type="predicted"/>